<dbReference type="Gene3D" id="3.90.550.10">
    <property type="entry name" value="Spore Coat Polysaccharide Biosynthesis Protein SpsA, Chain A"/>
    <property type="match status" value="1"/>
</dbReference>
<reference evidence="2 3" key="1">
    <citation type="journal article" date="2010" name="Stand. Genomic Sci.">
        <title>Complete genome sequence of Meiothermus silvanus type strain (VI-R2).</title>
        <authorList>
            <person name="Sikorski J."/>
            <person name="Tindall B.J."/>
            <person name="Lowry S."/>
            <person name="Lucas S."/>
            <person name="Nolan M."/>
            <person name="Copeland A."/>
            <person name="Glavina Del Rio T."/>
            <person name="Tice H."/>
            <person name="Cheng J.F."/>
            <person name="Han C."/>
            <person name="Pitluck S."/>
            <person name="Liolios K."/>
            <person name="Ivanova N."/>
            <person name="Mavromatis K."/>
            <person name="Mikhailova N."/>
            <person name="Pati A."/>
            <person name="Goodwin L."/>
            <person name="Chen A."/>
            <person name="Palaniappan K."/>
            <person name="Land M."/>
            <person name="Hauser L."/>
            <person name="Chang Y.J."/>
            <person name="Jeffries C.D."/>
            <person name="Rohde M."/>
            <person name="Goker M."/>
            <person name="Woyke T."/>
            <person name="Bristow J."/>
            <person name="Eisen J.A."/>
            <person name="Markowitz V."/>
            <person name="Hugenholtz P."/>
            <person name="Kyrpides N.C."/>
            <person name="Klenk H.P."/>
            <person name="Lapidus A."/>
        </authorList>
    </citation>
    <scope>NUCLEOTIDE SEQUENCE [LARGE SCALE GENOMIC DNA]</scope>
    <source>
        <strain evidence="3">ATCC 700542 / DSM 9946 / VI-R2</strain>
    </source>
</reference>
<dbReference type="PANTHER" id="PTHR22916:SF3">
    <property type="entry name" value="UDP-GLCNAC:BETAGAL BETA-1,3-N-ACETYLGLUCOSAMINYLTRANSFERASE-LIKE PROTEIN 1"/>
    <property type="match status" value="1"/>
</dbReference>
<dbReference type="CAZy" id="GT2">
    <property type="family name" value="Glycosyltransferase Family 2"/>
</dbReference>
<evidence type="ECO:0000259" key="1">
    <source>
        <dbReference type="Pfam" id="PF00535"/>
    </source>
</evidence>
<dbReference type="AlphaFoldDB" id="D7BDG9"/>
<dbReference type="RefSeq" id="WP_013159321.1">
    <property type="nucleotide sequence ID" value="NC_014212.1"/>
</dbReference>
<name>D7BDG9_ALLS1</name>
<dbReference type="SUPFAM" id="SSF53448">
    <property type="entry name" value="Nucleotide-diphospho-sugar transferases"/>
    <property type="match status" value="1"/>
</dbReference>
<evidence type="ECO:0000313" key="2">
    <source>
        <dbReference type="EMBL" id="ADH64789.1"/>
    </source>
</evidence>
<dbReference type="KEGG" id="msv:Mesil_2949"/>
<keyword evidence="3" id="KW-1185">Reference proteome</keyword>
<gene>
    <name evidence="2" type="ordered locus">Mesil_2949</name>
</gene>
<dbReference type="STRING" id="526227.Mesil_2949"/>
<dbReference type="EMBL" id="CP002042">
    <property type="protein sequence ID" value="ADH64789.1"/>
    <property type="molecule type" value="Genomic_DNA"/>
</dbReference>
<dbReference type="eggNOG" id="COG1216">
    <property type="taxonomic scope" value="Bacteria"/>
</dbReference>
<accession>D7BDG9</accession>
<dbReference type="Proteomes" id="UP000001916">
    <property type="component" value="Chromosome"/>
</dbReference>
<dbReference type="InterPro" id="IPR029044">
    <property type="entry name" value="Nucleotide-diphossugar_trans"/>
</dbReference>
<dbReference type="HOGENOM" id="CLU_025996_0_0_0"/>
<dbReference type="OrthoDB" id="9810303at2"/>
<keyword evidence="2" id="KW-0808">Transferase</keyword>
<dbReference type="PANTHER" id="PTHR22916">
    <property type="entry name" value="GLYCOSYLTRANSFERASE"/>
    <property type="match status" value="1"/>
</dbReference>
<dbReference type="GO" id="GO:0016758">
    <property type="term" value="F:hexosyltransferase activity"/>
    <property type="evidence" value="ECO:0007669"/>
    <property type="project" value="UniProtKB-ARBA"/>
</dbReference>
<dbReference type="InterPro" id="IPR001173">
    <property type="entry name" value="Glyco_trans_2-like"/>
</dbReference>
<dbReference type="Pfam" id="PF00535">
    <property type="entry name" value="Glycos_transf_2"/>
    <property type="match status" value="1"/>
</dbReference>
<feature type="domain" description="Glycosyltransferase 2-like" evidence="1">
    <location>
        <begin position="9"/>
        <end position="131"/>
    </location>
</feature>
<proteinExistence type="predicted"/>
<evidence type="ECO:0000313" key="3">
    <source>
        <dbReference type="Proteomes" id="UP000001916"/>
    </source>
</evidence>
<organism evidence="2 3">
    <name type="scientific">Allomeiothermus silvanus (strain ATCC 700542 / DSM 9946 / NBRC 106475 / NCIMB 13440 / VI-R2)</name>
    <name type="common">Thermus silvanus</name>
    <dbReference type="NCBI Taxonomy" id="526227"/>
    <lineage>
        <taxon>Bacteria</taxon>
        <taxon>Thermotogati</taxon>
        <taxon>Deinococcota</taxon>
        <taxon>Deinococci</taxon>
        <taxon>Thermales</taxon>
        <taxon>Thermaceae</taxon>
        <taxon>Allomeiothermus</taxon>
    </lineage>
</organism>
<protein>
    <submittedName>
        <fullName evidence="2">Glycosyl transferase family 2</fullName>
    </submittedName>
</protein>
<sequence length="329" mass="37669">MKPIQPTISILMATYNYARFLPTAIESVLAQEMEAFELIIGDNASEDATPEIVAEYAARDPRIKPFRNPTNLGIVENFNRCFLSMSPQSRYFILLPADDWWTPQTLRRLLEVAQAHPEVAIVHADAYRTDEACRVLNRYSEFMGHHLPEGLHQAVSLLMRADYIPAQSALVNRKFIQEEPPFDTELRFVHDIHLWLRLLLRGHTAYYLAEPLAYIRKHAAALTTEANIEPRLREEVRMFEKLAPLTPPRLEPARQEAWANRLAALSFHLLGASKIEEARALLQKTAQVSPRARLDLIAARWIAALPLPKNIRSQLWNLAWGTAQVMRRA</sequence>